<dbReference type="PRINTS" id="PR00260">
    <property type="entry name" value="CHEMTRNSDUCR"/>
</dbReference>
<dbReference type="GO" id="GO:0004888">
    <property type="term" value="F:transmembrane signaling receptor activity"/>
    <property type="evidence" value="ECO:0007669"/>
    <property type="project" value="InterPro"/>
</dbReference>
<dbReference type="Gene3D" id="6.10.340.10">
    <property type="match status" value="1"/>
</dbReference>
<dbReference type="STRING" id="36847.CLNEO_24430"/>
<dbReference type="Proteomes" id="UP000070539">
    <property type="component" value="Unassembled WGS sequence"/>
</dbReference>
<dbReference type="InterPro" id="IPR004090">
    <property type="entry name" value="Chemotax_Me-accpt_rcpt"/>
</dbReference>
<accession>A0A136WC74</accession>
<dbReference type="PROSITE" id="PS50111">
    <property type="entry name" value="CHEMOTAXIS_TRANSDUC_2"/>
    <property type="match status" value="1"/>
</dbReference>
<dbReference type="PATRIC" id="fig|36847.3.peg.2848"/>
<dbReference type="InterPro" id="IPR004089">
    <property type="entry name" value="MCPsignal_dom"/>
</dbReference>
<evidence type="ECO:0000256" key="4">
    <source>
        <dbReference type="SAM" id="MobiDB-lite"/>
    </source>
</evidence>
<gene>
    <name evidence="7" type="primary">tap_3</name>
    <name evidence="7" type="ORF">CLNEO_24430</name>
</gene>
<evidence type="ECO:0000256" key="5">
    <source>
        <dbReference type="SAM" id="Phobius"/>
    </source>
</evidence>
<dbReference type="Gene3D" id="1.10.287.950">
    <property type="entry name" value="Methyl-accepting chemotaxis protein"/>
    <property type="match status" value="1"/>
</dbReference>
<protein>
    <submittedName>
        <fullName evidence="7">Methyl-accepting chemotaxis protein IV</fullName>
    </submittedName>
</protein>
<comment type="similarity">
    <text evidence="2">Belongs to the methyl-accepting chemotaxis (MCP) protein family.</text>
</comment>
<dbReference type="InterPro" id="IPR051310">
    <property type="entry name" value="MCP_chemotaxis"/>
</dbReference>
<dbReference type="AlphaFoldDB" id="A0A136WC74"/>
<dbReference type="PANTHER" id="PTHR43531">
    <property type="entry name" value="PROTEIN ICFG"/>
    <property type="match status" value="1"/>
</dbReference>
<dbReference type="SUPFAM" id="SSF58104">
    <property type="entry name" value="Methyl-accepting chemotaxis protein (MCP) signaling domain"/>
    <property type="match status" value="1"/>
</dbReference>
<keyword evidence="5" id="KW-0812">Transmembrane</keyword>
<feature type="domain" description="Methyl-accepting transducer" evidence="6">
    <location>
        <begin position="317"/>
        <end position="546"/>
    </location>
</feature>
<reference evidence="7 8" key="1">
    <citation type="submission" date="2016-01" db="EMBL/GenBank/DDBJ databases">
        <title>Genome sequence of Clostridium neopropionicum X4, DSM-3847.</title>
        <authorList>
            <person name="Poehlein A."/>
            <person name="Beck M.H."/>
            <person name="Bengelsdorf F.R."/>
            <person name="Daniel R."/>
            <person name="Duerre P."/>
        </authorList>
    </citation>
    <scope>NUCLEOTIDE SEQUENCE [LARGE SCALE GENOMIC DNA]</scope>
    <source>
        <strain evidence="7 8">DSM-3847</strain>
    </source>
</reference>
<proteinExistence type="inferred from homology"/>
<name>A0A136WC74_9FIRM</name>
<comment type="caution">
    <text evidence="7">The sequence shown here is derived from an EMBL/GenBank/DDBJ whole genome shotgun (WGS) entry which is preliminary data.</text>
</comment>
<feature type="region of interest" description="Disordered" evidence="4">
    <location>
        <begin position="569"/>
        <end position="598"/>
    </location>
</feature>
<dbReference type="SMART" id="SM00283">
    <property type="entry name" value="MA"/>
    <property type="match status" value="1"/>
</dbReference>
<dbReference type="OrthoDB" id="9814363at2"/>
<keyword evidence="8" id="KW-1185">Reference proteome</keyword>
<evidence type="ECO:0000313" key="8">
    <source>
        <dbReference type="Proteomes" id="UP000070539"/>
    </source>
</evidence>
<feature type="transmembrane region" description="Helical" evidence="5">
    <location>
        <begin position="16"/>
        <end position="37"/>
    </location>
</feature>
<feature type="transmembrane region" description="Helical" evidence="5">
    <location>
        <begin position="186"/>
        <end position="211"/>
    </location>
</feature>
<evidence type="ECO:0000256" key="2">
    <source>
        <dbReference type="ARBA" id="ARBA00029447"/>
    </source>
</evidence>
<dbReference type="GO" id="GO:0005886">
    <property type="term" value="C:plasma membrane"/>
    <property type="evidence" value="ECO:0007669"/>
    <property type="project" value="TreeGrafter"/>
</dbReference>
<dbReference type="GO" id="GO:0007165">
    <property type="term" value="P:signal transduction"/>
    <property type="evidence" value="ECO:0007669"/>
    <property type="project" value="UniProtKB-KW"/>
</dbReference>
<evidence type="ECO:0000256" key="3">
    <source>
        <dbReference type="PROSITE-ProRule" id="PRU00284"/>
    </source>
</evidence>
<dbReference type="GO" id="GO:0006935">
    <property type="term" value="P:chemotaxis"/>
    <property type="evidence" value="ECO:0007669"/>
    <property type="project" value="UniProtKB-KW"/>
</dbReference>
<dbReference type="Pfam" id="PF12729">
    <property type="entry name" value="4HB_MCP_1"/>
    <property type="match status" value="1"/>
</dbReference>
<keyword evidence="5" id="KW-0472">Membrane</keyword>
<evidence type="ECO:0000256" key="1">
    <source>
        <dbReference type="ARBA" id="ARBA00022500"/>
    </source>
</evidence>
<feature type="compositionally biased region" description="Polar residues" evidence="4">
    <location>
        <begin position="579"/>
        <end position="598"/>
    </location>
</feature>
<dbReference type="EMBL" id="LRVM01000010">
    <property type="protein sequence ID" value="KXL52094.1"/>
    <property type="molecule type" value="Genomic_DNA"/>
</dbReference>
<sequence length="598" mass="65057">MKQWFENQKISKKLQVGFLFTAFMGVIIGVVGIISMISMINSQQKTYDDCTKGIEYSSEAENHMKELRNSILYLYINYDTDKEKYLQEISDSMDLVQTQLDNYTTTISSSQDQQNYDSTKTAFEAYKKVADEIVNASHSGESKENILSLIKGAASTAQNTTDAFESITEYNHTIAKDNLESSKKVAWIEVFIMLAVIAISLIIALFLSMYISGIISKPMQMLAMVSEYLAIGDVDIYGLLTEEDKKVKYRKDEIGKVALAFNKLIEETVTLSKTAEIIATGDLTTTVIIRSDKDVMAKALENLVKKLHVLISSVSLTAEQVGVGAGQVSDGAQALSSGATEQAATVEELTASAVSISEQAVRNADSVLKAGEYVEQAGQGVTVSNEYMDRLNNAMREIGQSSQEISKITKLVEDIAFQTNILALNAAVEAARAGDAGKGFAVVAEEVRNLAAKSAEAAKQTSDLIQKSVETVSEGEQLAEQTRKILATVAEKASMVVKSIGEIEASSTEQASAIEQINQGLLQVSTVVQTNAATSEESSAASEELAAQAQILQEEIGKFKLCKENESFHMSGGDRTNIKNHSQEPYTSLSKSNPYEKY</sequence>
<evidence type="ECO:0000313" key="7">
    <source>
        <dbReference type="EMBL" id="KXL52094.1"/>
    </source>
</evidence>
<keyword evidence="3" id="KW-0807">Transducer</keyword>
<evidence type="ECO:0000259" key="6">
    <source>
        <dbReference type="PROSITE" id="PS50111"/>
    </source>
</evidence>
<dbReference type="InterPro" id="IPR024478">
    <property type="entry name" value="HlyB_4HB_MCP"/>
</dbReference>
<dbReference type="Pfam" id="PF00015">
    <property type="entry name" value="MCPsignal"/>
    <property type="match status" value="1"/>
</dbReference>
<keyword evidence="1" id="KW-0145">Chemotaxis</keyword>
<organism evidence="7 8">
    <name type="scientific">Anaerotignum neopropionicum</name>
    <dbReference type="NCBI Taxonomy" id="36847"/>
    <lineage>
        <taxon>Bacteria</taxon>
        <taxon>Bacillati</taxon>
        <taxon>Bacillota</taxon>
        <taxon>Clostridia</taxon>
        <taxon>Lachnospirales</taxon>
        <taxon>Anaerotignaceae</taxon>
        <taxon>Anaerotignum</taxon>
    </lineage>
</organism>
<keyword evidence="5" id="KW-1133">Transmembrane helix</keyword>
<dbReference type="RefSeq" id="WP_066089571.1">
    <property type="nucleotide sequence ID" value="NZ_LRVM01000010.1"/>
</dbReference>
<dbReference type="CDD" id="cd11386">
    <property type="entry name" value="MCP_signal"/>
    <property type="match status" value="1"/>
</dbReference>
<dbReference type="PANTHER" id="PTHR43531:SF11">
    <property type="entry name" value="METHYL-ACCEPTING CHEMOTAXIS PROTEIN 3"/>
    <property type="match status" value="1"/>
</dbReference>